<keyword evidence="1" id="KW-1133">Transmembrane helix</keyword>
<proteinExistence type="predicted"/>
<accession>A0A5N8XV68</accession>
<evidence type="ECO:0000313" key="3">
    <source>
        <dbReference type="Proteomes" id="UP000400924"/>
    </source>
</evidence>
<keyword evidence="1" id="KW-0812">Transmembrane</keyword>
<gene>
    <name evidence="2" type="ORF">FNH08_40790</name>
</gene>
<sequence>MNQAVSLISLAISTAALAVIAVSLLYQSRQMKMAQDENMRTHHRELIVMSMSDSELRSCWGGDMPNESEGRGRQLMFANLIFSWYYSAYMTKDVTEAQLRLNLDSFFRGEIGREYWRVGRSGWIDLTNAAKARKKRRFPQIVEECYRAASVAASRY</sequence>
<keyword evidence="1" id="KW-0472">Membrane</keyword>
<dbReference type="InterPro" id="IPR045728">
    <property type="entry name" value="DUF6082"/>
</dbReference>
<feature type="transmembrane region" description="Helical" evidence="1">
    <location>
        <begin position="6"/>
        <end position="26"/>
    </location>
</feature>
<name>A0A5N8XV68_9ACTN</name>
<dbReference type="EMBL" id="VJZC01000538">
    <property type="protein sequence ID" value="MPY63271.1"/>
    <property type="molecule type" value="Genomic_DNA"/>
</dbReference>
<dbReference type="AlphaFoldDB" id="A0A5N8XV68"/>
<keyword evidence="3" id="KW-1185">Reference proteome</keyword>
<reference evidence="2 3" key="1">
    <citation type="submission" date="2019-07" db="EMBL/GenBank/DDBJ databases">
        <title>New species of Amycolatopsis and Streptomyces.</title>
        <authorList>
            <person name="Duangmal K."/>
            <person name="Teo W.F.A."/>
            <person name="Lipun K."/>
        </authorList>
    </citation>
    <scope>NUCLEOTIDE SEQUENCE [LARGE SCALE GENOMIC DNA]</scope>
    <source>
        <strain evidence="2 3">NBRC 106415</strain>
    </source>
</reference>
<comment type="caution">
    <text evidence="2">The sequence shown here is derived from an EMBL/GenBank/DDBJ whole genome shotgun (WGS) entry which is preliminary data.</text>
</comment>
<dbReference type="RefSeq" id="WP_152776559.1">
    <property type="nucleotide sequence ID" value="NZ_VJZC01000538.1"/>
</dbReference>
<dbReference type="Pfam" id="PF19560">
    <property type="entry name" value="DUF6082"/>
    <property type="match status" value="1"/>
</dbReference>
<evidence type="ECO:0000256" key="1">
    <source>
        <dbReference type="SAM" id="Phobius"/>
    </source>
</evidence>
<dbReference type="OrthoDB" id="4171124at2"/>
<dbReference type="Proteomes" id="UP000400924">
    <property type="component" value="Unassembled WGS sequence"/>
</dbReference>
<protein>
    <submittedName>
        <fullName evidence="2">Uncharacterized protein</fullName>
    </submittedName>
</protein>
<evidence type="ECO:0000313" key="2">
    <source>
        <dbReference type="EMBL" id="MPY63271.1"/>
    </source>
</evidence>
<organism evidence="2 3">
    <name type="scientific">Streptomyces spongiae</name>
    <dbReference type="NCBI Taxonomy" id="565072"/>
    <lineage>
        <taxon>Bacteria</taxon>
        <taxon>Bacillati</taxon>
        <taxon>Actinomycetota</taxon>
        <taxon>Actinomycetes</taxon>
        <taxon>Kitasatosporales</taxon>
        <taxon>Streptomycetaceae</taxon>
        <taxon>Streptomyces</taxon>
    </lineage>
</organism>